<dbReference type="InterPro" id="IPR050344">
    <property type="entry name" value="Peptidase_M1_aminopeptidases"/>
</dbReference>
<evidence type="ECO:0000256" key="2">
    <source>
        <dbReference type="ARBA" id="ARBA00001947"/>
    </source>
</evidence>
<organism evidence="16 17">
    <name type="scientific">Allokutzneria multivorans</name>
    <dbReference type="NCBI Taxonomy" id="1142134"/>
    <lineage>
        <taxon>Bacteria</taxon>
        <taxon>Bacillati</taxon>
        <taxon>Actinomycetota</taxon>
        <taxon>Actinomycetes</taxon>
        <taxon>Pseudonocardiales</taxon>
        <taxon>Pseudonocardiaceae</taxon>
        <taxon>Allokutzneria</taxon>
    </lineage>
</organism>
<name>A0ABP7TT24_9PSEU</name>
<dbReference type="EMBL" id="BAABAL010000019">
    <property type="protein sequence ID" value="GAA4030624.1"/>
    <property type="molecule type" value="Genomic_DNA"/>
</dbReference>
<keyword evidence="7" id="KW-0479">Metal-binding</keyword>
<dbReference type="InterPro" id="IPR045357">
    <property type="entry name" value="Aminopeptidase_N-like_N"/>
</dbReference>
<keyword evidence="13" id="KW-0732">Signal</keyword>
<sequence length="489" mass="53417">MVTASAVLLVALFVTAAGAAPSPGAPGLGDPIYPLAGNGGYDVQHYDIDLRYQPATDELSGTTTIRATATQDLSQFNLDFALKVKSVRVGGEPAAFRVDAKDKTELIVTPRRPVGKHRPLVVAVEYADVPSQVLVDGIQVWHRTETGGVSIGQPRSAETWFPSNDHPSDKATYTVSATVPDGTTALSNGILTGRTQLSGWTKWSWRADEPMVSYLPFLALGQFEFNAGTTGRGLPYYTAYDVSLRELLPAAKANIERTPEITDFLASKFGPYPFSSLGGIATSGWEAAIENQTRPVYGNSFWSGTSQEWIVVHEQAHQWFGDSVSLKDWSNMWLNEGFATYAEWLWGEHKGQTTAKDVADAFYSIFKADDPFWKVVLSPGTRLFDSAIYKRGAMALHALRVTVGDDVFFRIMRGYFAKHRGGHVTTADFTAFAEQVSGRKLDALFTTWLSTPSKPPVGPNGTPVTATPQSLRLATDMLAAHEKPHQHPR</sequence>
<evidence type="ECO:0000256" key="5">
    <source>
        <dbReference type="ARBA" id="ARBA00015611"/>
    </source>
</evidence>
<keyword evidence="10" id="KW-0482">Metalloprotease</keyword>
<dbReference type="PANTHER" id="PTHR11533:SF297">
    <property type="entry name" value="AMINOPEPTIDASE N"/>
    <property type="match status" value="1"/>
</dbReference>
<evidence type="ECO:0000256" key="1">
    <source>
        <dbReference type="ARBA" id="ARBA00000098"/>
    </source>
</evidence>
<keyword evidence="8" id="KW-0378">Hydrolase</keyword>
<reference evidence="17" key="1">
    <citation type="journal article" date="2019" name="Int. J. Syst. Evol. Microbiol.">
        <title>The Global Catalogue of Microorganisms (GCM) 10K type strain sequencing project: providing services to taxonomists for standard genome sequencing and annotation.</title>
        <authorList>
            <consortium name="The Broad Institute Genomics Platform"/>
            <consortium name="The Broad Institute Genome Sequencing Center for Infectious Disease"/>
            <person name="Wu L."/>
            <person name="Ma J."/>
        </authorList>
    </citation>
    <scope>NUCLEOTIDE SEQUENCE [LARGE SCALE GENOMIC DNA]</scope>
    <source>
        <strain evidence="17">JCM 17342</strain>
    </source>
</reference>
<feature type="domain" description="Peptidase M1 membrane alanine aminopeptidase" evidence="14">
    <location>
        <begin position="308"/>
        <end position="448"/>
    </location>
</feature>
<feature type="domain" description="Aminopeptidase N-like N-terminal" evidence="15">
    <location>
        <begin position="44"/>
        <end position="215"/>
    </location>
</feature>
<comment type="cofactor">
    <cofactor evidence="2">
        <name>Zn(2+)</name>
        <dbReference type="ChEBI" id="CHEBI:29105"/>
    </cofactor>
</comment>
<dbReference type="InterPro" id="IPR042097">
    <property type="entry name" value="Aminopeptidase_N-like_N_sf"/>
</dbReference>
<dbReference type="PRINTS" id="PR00756">
    <property type="entry name" value="ALADIPTASE"/>
</dbReference>
<evidence type="ECO:0000256" key="6">
    <source>
        <dbReference type="ARBA" id="ARBA00022670"/>
    </source>
</evidence>
<dbReference type="SUPFAM" id="SSF63737">
    <property type="entry name" value="Leukotriene A4 hydrolase N-terminal domain"/>
    <property type="match status" value="1"/>
</dbReference>
<evidence type="ECO:0000256" key="9">
    <source>
        <dbReference type="ARBA" id="ARBA00022833"/>
    </source>
</evidence>
<feature type="chain" id="PRO_5045360287" description="Aminopeptidase N" evidence="13">
    <location>
        <begin position="20"/>
        <end position="489"/>
    </location>
</feature>
<evidence type="ECO:0000256" key="12">
    <source>
        <dbReference type="ARBA" id="ARBA00031533"/>
    </source>
</evidence>
<dbReference type="SUPFAM" id="SSF55486">
    <property type="entry name" value="Metalloproteases ('zincins'), catalytic domain"/>
    <property type="match status" value="1"/>
</dbReference>
<proteinExistence type="inferred from homology"/>
<evidence type="ECO:0000259" key="14">
    <source>
        <dbReference type="Pfam" id="PF01433"/>
    </source>
</evidence>
<gene>
    <name evidence="16" type="ORF">GCM10022247_64630</name>
</gene>
<protein>
    <recommendedName>
        <fullName evidence="5">Aminopeptidase N</fullName>
        <ecNumber evidence="4">3.4.11.2</ecNumber>
    </recommendedName>
    <alternativeName>
        <fullName evidence="11">Alanine aminopeptidase</fullName>
    </alternativeName>
    <alternativeName>
        <fullName evidence="12">Lysyl aminopeptidase</fullName>
    </alternativeName>
</protein>
<dbReference type="CDD" id="cd09603">
    <property type="entry name" value="M1_APN_like"/>
    <property type="match status" value="1"/>
</dbReference>
<evidence type="ECO:0000256" key="7">
    <source>
        <dbReference type="ARBA" id="ARBA00022723"/>
    </source>
</evidence>
<evidence type="ECO:0000256" key="3">
    <source>
        <dbReference type="ARBA" id="ARBA00010136"/>
    </source>
</evidence>
<evidence type="ECO:0000256" key="8">
    <source>
        <dbReference type="ARBA" id="ARBA00022801"/>
    </source>
</evidence>
<accession>A0ABP7TT24</accession>
<dbReference type="Gene3D" id="1.10.390.10">
    <property type="entry name" value="Neutral Protease Domain 2"/>
    <property type="match status" value="1"/>
</dbReference>
<comment type="caution">
    <text evidence="16">The sequence shown here is derived from an EMBL/GenBank/DDBJ whole genome shotgun (WGS) entry which is preliminary data.</text>
</comment>
<dbReference type="InterPro" id="IPR014782">
    <property type="entry name" value="Peptidase_M1_dom"/>
</dbReference>
<keyword evidence="9" id="KW-0862">Zinc</keyword>
<evidence type="ECO:0000259" key="15">
    <source>
        <dbReference type="Pfam" id="PF17900"/>
    </source>
</evidence>
<keyword evidence="17" id="KW-1185">Reference proteome</keyword>
<dbReference type="EC" id="3.4.11.2" evidence="4"/>
<evidence type="ECO:0000256" key="4">
    <source>
        <dbReference type="ARBA" id="ARBA00012564"/>
    </source>
</evidence>
<keyword evidence="6" id="KW-0645">Protease</keyword>
<dbReference type="InterPro" id="IPR001930">
    <property type="entry name" value="Peptidase_M1"/>
</dbReference>
<comment type="similarity">
    <text evidence="3">Belongs to the peptidase M1 family.</text>
</comment>
<evidence type="ECO:0000256" key="11">
    <source>
        <dbReference type="ARBA" id="ARBA00029811"/>
    </source>
</evidence>
<comment type="catalytic activity">
    <reaction evidence="1">
        <text>Release of an N-terminal amino acid, Xaa-|-Yaa- from a peptide, amide or arylamide. Xaa is preferably Ala, but may be most amino acids including Pro (slow action). When a terminal hydrophobic residue is followed by a prolyl residue, the two may be released as an intact Xaa-Pro dipeptide.</text>
        <dbReference type="EC" id="3.4.11.2"/>
    </reaction>
</comment>
<dbReference type="Proteomes" id="UP001501747">
    <property type="component" value="Unassembled WGS sequence"/>
</dbReference>
<dbReference type="Pfam" id="PF01433">
    <property type="entry name" value="Peptidase_M1"/>
    <property type="match status" value="1"/>
</dbReference>
<dbReference type="Gene3D" id="2.60.40.1730">
    <property type="entry name" value="tricorn interacting facor f3 domain"/>
    <property type="match status" value="1"/>
</dbReference>
<evidence type="ECO:0000256" key="10">
    <source>
        <dbReference type="ARBA" id="ARBA00023049"/>
    </source>
</evidence>
<dbReference type="Pfam" id="PF17900">
    <property type="entry name" value="Peptidase_M1_N"/>
    <property type="match status" value="1"/>
</dbReference>
<dbReference type="InterPro" id="IPR027268">
    <property type="entry name" value="Peptidase_M4/M1_CTD_sf"/>
</dbReference>
<feature type="signal peptide" evidence="13">
    <location>
        <begin position="1"/>
        <end position="19"/>
    </location>
</feature>
<dbReference type="PANTHER" id="PTHR11533">
    <property type="entry name" value="PROTEASE M1 ZINC METALLOPROTEASE"/>
    <property type="match status" value="1"/>
</dbReference>
<evidence type="ECO:0000313" key="17">
    <source>
        <dbReference type="Proteomes" id="UP001501747"/>
    </source>
</evidence>
<evidence type="ECO:0000256" key="13">
    <source>
        <dbReference type="SAM" id="SignalP"/>
    </source>
</evidence>
<evidence type="ECO:0000313" key="16">
    <source>
        <dbReference type="EMBL" id="GAA4030624.1"/>
    </source>
</evidence>